<keyword evidence="2" id="KW-1185">Reference proteome</keyword>
<dbReference type="InterPro" id="IPR011009">
    <property type="entry name" value="Kinase-like_dom_sf"/>
</dbReference>
<name>A0ABN2ISY3_9ACTN</name>
<organism evidence="1 2">
    <name type="scientific">Kribbella yunnanensis</name>
    <dbReference type="NCBI Taxonomy" id="190194"/>
    <lineage>
        <taxon>Bacteria</taxon>
        <taxon>Bacillati</taxon>
        <taxon>Actinomycetota</taxon>
        <taxon>Actinomycetes</taxon>
        <taxon>Propionibacteriales</taxon>
        <taxon>Kribbellaceae</taxon>
        <taxon>Kribbella</taxon>
    </lineage>
</organism>
<sequence>MQVDRGSYPDARTPWDHAAWRREAMGWLVEQLDRLGIEETGEARVRLRPWSVIVRVEAAKPLWFKANPPGSAFEPALTQRLAELVPDHVFTPYAIDRSWALVPDGGTLLRDIPREPRHWAELLSQYAEFQRALVDHTGEFDRLGVPDGRLARLPEILDQFADEGLRKRRPELVDWCDELATLGIPDTLDHADLHENQVFAGPPYRFFDWGDAAVAHPFCSLLVPLERAADQLGPEVVPRLRDAYLDHWPGDRRTLRRAADLAIRLGAINRATSWTRLFPGNTAIGDAGIAEALDRLR</sequence>
<evidence type="ECO:0000313" key="1">
    <source>
        <dbReference type="EMBL" id="GAA1711134.1"/>
    </source>
</evidence>
<accession>A0ABN2ISY3</accession>
<gene>
    <name evidence="1" type="ORF">GCM10009745_69020</name>
</gene>
<dbReference type="Proteomes" id="UP001500280">
    <property type="component" value="Unassembled WGS sequence"/>
</dbReference>
<evidence type="ECO:0000313" key="2">
    <source>
        <dbReference type="Proteomes" id="UP001500280"/>
    </source>
</evidence>
<dbReference type="RefSeq" id="WP_344161659.1">
    <property type="nucleotide sequence ID" value="NZ_BAAANF010000022.1"/>
</dbReference>
<protein>
    <submittedName>
        <fullName evidence="1">Phosphotransferase</fullName>
    </submittedName>
</protein>
<dbReference type="EMBL" id="BAAANF010000022">
    <property type="protein sequence ID" value="GAA1711134.1"/>
    <property type="molecule type" value="Genomic_DNA"/>
</dbReference>
<comment type="caution">
    <text evidence="1">The sequence shown here is derived from an EMBL/GenBank/DDBJ whole genome shotgun (WGS) entry which is preliminary data.</text>
</comment>
<dbReference type="SUPFAM" id="SSF56112">
    <property type="entry name" value="Protein kinase-like (PK-like)"/>
    <property type="match status" value="1"/>
</dbReference>
<reference evidence="1 2" key="1">
    <citation type="journal article" date="2019" name="Int. J. Syst. Evol. Microbiol.">
        <title>The Global Catalogue of Microorganisms (GCM) 10K type strain sequencing project: providing services to taxonomists for standard genome sequencing and annotation.</title>
        <authorList>
            <consortium name="The Broad Institute Genomics Platform"/>
            <consortium name="The Broad Institute Genome Sequencing Center for Infectious Disease"/>
            <person name="Wu L."/>
            <person name="Ma J."/>
        </authorList>
    </citation>
    <scope>NUCLEOTIDE SEQUENCE [LARGE SCALE GENOMIC DNA]</scope>
    <source>
        <strain evidence="1 2">JCM 14307</strain>
    </source>
</reference>
<proteinExistence type="predicted"/>